<keyword evidence="6 12" id="KW-1133">Transmembrane helix</keyword>
<keyword evidence="7" id="KW-0915">Sodium</keyword>
<dbReference type="PANTHER" id="PTHR30341:SF0">
    <property type="entry name" value="NA(+)_H(+) ANTIPORTER NHAA"/>
    <property type="match status" value="1"/>
</dbReference>
<evidence type="ECO:0000256" key="7">
    <source>
        <dbReference type="ARBA" id="ARBA00023053"/>
    </source>
</evidence>
<dbReference type="Gene3D" id="1.20.1530.10">
    <property type="entry name" value="Na+/H+ antiporter like domain"/>
    <property type="match status" value="1"/>
</dbReference>
<dbReference type="PANTHER" id="PTHR30341">
    <property type="entry name" value="SODIUM ION/PROTON ANTIPORTER NHAA-RELATED"/>
    <property type="match status" value="1"/>
</dbReference>
<comment type="subcellular location">
    <subcellularLocation>
        <location evidence="1">Cell inner membrane</location>
        <topology evidence="1">Multi-pass membrane protein</topology>
    </subcellularLocation>
</comment>
<feature type="transmembrane region" description="Helical" evidence="12">
    <location>
        <begin position="209"/>
        <end position="233"/>
    </location>
</feature>
<dbReference type="InterPro" id="IPR004670">
    <property type="entry name" value="NhaA"/>
</dbReference>
<feature type="transmembrane region" description="Helical" evidence="12">
    <location>
        <begin position="12"/>
        <end position="32"/>
    </location>
</feature>
<feature type="transmembrane region" description="Helical" evidence="12">
    <location>
        <begin position="72"/>
        <end position="92"/>
    </location>
</feature>
<keyword evidence="10" id="KW-0739">Sodium transport</keyword>
<evidence type="ECO:0000256" key="12">
    <source>
        <dbReference type="SAM" id="Phobius"/>
    </source>
</evidence>
<evidence type="ECO:0000256" key="11">
    <source>
        <dbReference type="SAM" id="MobiDB-lite"/>
    </source>
</evidence>
<keyword evidence="8" id="KW-0406">Ion transport</keyword>
<keyword evidence="14" id="KW-1185">Reference proteome</keyword>
<evidence type="ECO:0000256" key="5">
    <source>
        <dbReference type="ARBA" id="ARBA00022692"/>
    </source>
</evidence>
<reference evidence="14" key="1">
    <citation type="journal article" date="2019" name="Int. J. Syst. Evol. Microbiol.">
        <title>The Global Catalogue of Microorganisms (GCM) 10K type strain sequencing project: providing services to taxonomists for standard genome sequencing and annotation.</title>
        <authorList>
            <consortium name="The Broad Institute Genomics Platform"/>
            <consortium name="The Broad Institute Genome Sequencing Center for Infectious Disease"/>
            <person name="Wu L."/>
            <person name="Ma J."/>
        </authorList>
    </citation>
    <scope>NUCLEOTIDE SEQUENCE [LARGE SCALE GENOMIC DNA]</scope>
    <source>
        <strain evidence="14">NBRC 108730</strain>
    </source>
</reference>
<feature type="transmembrane region" description="Helical" evidence="12">
    <location>
        <begin position="44"/>
        <end position="66"/>
    </location>
</feature>
<sequence>MVGDLRDPARAALPVAAALCGVVVPALVYTAVVAGGDGQGLRGWAIPTATDIAFALGVLAVAGSGLPSALRSFLLTLAVVDDLVAITIIAIFYTSALDLPALLLALVPLALFGLLAQTRRGRWWSLLPLALTTWGLVHASGVHPTVAGVLLAFTVPVRRRPGEQRSPAERHEHTWRPVSAGFAVPAFALTASGVTLVGGGLGDAVRDRVALAVVAALVVGKFVGVLGGTWLVARLTRAEARRRPRLAGRRGAVAARRHRLHREPAGRRACRSATARRPTSTSRRGCWAGRCCRPCSPSWCCGCAPAPTGAPPATSRATATR</sequence>
<evidence type="ECO:0000256" key="9">
    <source>
        <dbReference type="ARBA" id="ARBA00023136"/>
    </source>
</evidence>
<name>A0ABQ6JGL6_9ACTN</name>
<dbReference type="InterPro" id="IPR023171">
    <property type="entry name" value="Na/H_antiporter_dom_sf"/>
</dbReference>
<evidence type="ECO:0000256" key="4">
    <source>
        <dbReference type="ARBA" id="ARBA00022475"/>
    </source>
</evidence>
<evidence type="ECO:0000256" key="10">
    <source>
        <dbReference type="ARBA" id="ARBA00023201"/>
    </source>
</evidence>
<dbReference type="Pfam" id="PF06965">
    <property type="entry name" value="Na_H_antiport_1"/>
    <property type="match status" value="1"/>
</dbReference>
<accession>A0ABQ6JGL6</accession>
<evidence type="ECO:0000256" key="3">
    <source>
        <dbReference type="ARBA" id="ARBA00022449"/>
    </source>
</evidence>
<feature type="transmembrane region" description="Helical" evidence="12">
    <location>
        <begin position="178"/>
        <end position="197"/>
    </location>
</feature>
<comment type="caution">
    <text evidence="13">The sequence shown here is derived from an EMBL/GenBank/DDBJ whole genome shotgun (WGS) entry which is preliminary data.</text>
</comment>
<evidence type="ECO:0000256" key="1">
    <source>
        <dbReference type="ARBA" id="ARBA00004429"/>
    </source>
</evidence>
<proteinExistence type="predicted"/>
<evidence type="ECO:0000313" key="13">
    <source>
        <dbReference type="EMBL" id="GMA86553.1"/>
    </source>
</evidence>
<keyword evidence="3" id="KW-0050">Antiport</keyword>
<dbReference type="EMBL" id="BSUZ01000001">
    <property type="protein sequence ID" value="GMA86553.1"/>
    <property type="molecule type" value="Genomic_DNA"/>
</dbReference>
<protein>
    <recommendedName>
        <fullName evidence="15">Na+/H+ antiporter NhaA</fullName>
    </recommendedName>
</protein>
<keyword evidence="2" id="KW-0813">Transport</keyword>
<evidence type="ECO:0000256" key="2">
    <source>
        <dbReference type="ARBA" id="ARBA00022448"/>
    </source>
</evidence>
<keyword evidence="4" id="KW-1003">Cell membrane</keyword>
<keyword evidence="5 12" id="KW-0812">Transmembrane</keyword>
<feature type="transmembrane region" description="Helical" evidence="12">
    <location>
        <begin position="99"/>
        <end position="116"/>
    </location>
</feature>
<feature type="compositionally biased region" description="Low complexity" evidence="11">
    <location>
        <begin position="271"/>
        <end position="283"/>
    </location>
</feature>
<gene>
    <name evidence="13" type="ORF">GCM10025868_18030</name>
</gene>
<evidence type="ECO:0000313" key="14">
    <source>
        <dbReference type="Proteomes" id="UP001157017"/>
    </source>
</evidence>
<feature type="region of interest" description="Disordered" evidence="11">
    <location>
        <begin position="248"/>
        <end position="283"/>
    </location>
</feature>
<evidence type="ECO:0008006" key="15">
    <source>
        <dbReference type="Google" id="ProtNLM"/>
    </source>
</evidence>
<dbReference type="Proteomes" id="UP001157017">
    <property type="component" value="Unassembled WGS sequence"/>
</dbReference>
<evidence type="ECO:0000256" key="6">
    <source>
        <dbReference type="ARBA" id="ARBA00022989"/>
    </source>
</evidence>
<evidence type="ECO:0000256" key="8">
    <source>
        <dbReference type="ARBA" id="ARBA00023065"/>
    </source>
</evidence>
<keyword evidence="9 12" id="KW-0472">Membrane</keyword>
<organism evidence="13 14">
    <name type="scientific">Angustibacter aerolatus</name>
    <dbReference type="NCBI Taxonomy" id="1162965"/>
    <lineage>
        <taxon>Bacteria</taxon>
        <taxon>Bacillati</taxon>
        <taxon>Actinomycetota</taxon>
        <taxon>Actinomycetes</taxon>
        <taxon>Kineosporiales</taxon>
        <taxon>Kineosporiaceae</taxon>
    </lineage>
</organism>